<dbReference type="AlphaFoldDB" id="A0A897P1G4"/>
<evidence type="ECO:0000313" key="4">
    <source>
        <dbReference type="Proteomes" id="UP000663292"/>
    </source>
</evidence>
<name>A0A897P1G4_9EURY</name>
<organism evidence="3 4">
    <name type="scientific">Halapricum desulfuricans</name>
    <dbReference type="NCBI Taxonomy" id="2841257"/>
    <lineage>
        <taxon>Archaea</taxon>
        <taxon>Methanobacteriati</taxon>
        <taxon>Methanobacteriota</taxon>
        <taxon>Stenosarchaea group</taxon>
        <taxon>Halobacteria</taxon>
        <taxon>Halobacteriales</taxon>
        <taxon>Haloarculaceae</taxon>
        <taxon>Halapricum</taxon>
    </lineage>
</organism>
<dbReference type="GeneID" id="68859209"/>
<evidence type="ECO:0000259" key="2">
    <source>
        <dbReference type="Pfam" id="PF23420"/>
    </source>
</evidence>
<sequence>MTELPDDVVDEAERLTRLTRRASGEEAAAYRRDRDERLAEYGYTARIREKDDTLVCYPAEWLDEDEQVRTEWIEDVSRGVERSLSGPGDPDDWDAVDAHNREVAARVADEHGEPHGETARALAAFASNHYAKPIEDLTEPELTEFREEYFPRNAWPSDEQREQLSLSVEYTKAIAEENS</sequence>
<accession>A0A897P1G4</accession>
<protein>
    <recommendedName>
        <fullName evidence="5">RnhA operon protein</fullName>
    </recommendedName>
</protein>
<dbReference type="EMBL" id="CP064791">
    <property type="protein sequence ID" value="QSG16086.1"/>
    <property type="molecule type" value="Genomic_DNA"/>
</dbReference>
<feature type="domain" description="DUF7108" evidence="1">
    <location>
        <begin position="3"/>
        <end position="86"/>
    </location>
</feature>
<evidence type="ECO:0000259" key="1">
    <source>
        <dbReference type="Pfam" id="PF23418"/>
    </source>
</evidence>
<dbReference type="InterPro" id="IPR055532">
    <property type="entry name" value="DUF7108_N"/>
</dbReference>
<dbReference type="RefSeq" id="WP_229121361.1">
    <property type="nucleotide sequence ID" value="NZ_CP064791.1"/>
</dbReference>
<dbReference type="InterPro" id="IPR056494">
    <property type="entry name" value="DUF7108_C"/>
</dbReference>
<reference evidence="3 4" key="1">
    <citation type="submission" date="2020-11" db="EMBL/GenBank/DDBJ databases">
        <title>Carbohydrate-dependent, anaerobic sulfur respiration: A novel catabolism in halophilic archaea.</title>
        <authorList>
            <person name="Sorokin D.Y."/>
            <person name="Messina E."/>
            <person name="Smedile F."/>
            <person name="La Cono V."/>
            <person name="Hallsworth J.E."/>
            <person name="Yakimov M.M."/>
        </authorList>
    </citation>
    <scope>NUCLEOTIDE SEQUENCE [LARGE SCALE GENOMIC DNA]</scope>
    <source>
        <strain evidence="3 4">HSR-Est</strain>
    </source>
</reference>
<dbReference type="Pfam" id="PF23418">
    <property type="entry name" value="DUF7108"/>
    <property type="match status" value="1"/>
</dbReference>
<feature type="domain" description="DUF7108" evidence="2">
    <location>
        <begin position="91"/>
        <end position="177"/>
    </location>
</feature>
<gene>
    <name evidence="3" type="ORF">HSEST_2576</name>
</gene>
<evidence type="ECO:0000313" key="3">
    <source>
        <dbReference type="EMBL" id="QSG16086.1"/>
    </source>
</evidence>
<evidence type="ECO:0008006" key="5">
    <source>
        <dbReference type="Google" id="ProtNLM"/>
    </source>
</evidence>
<dbReference type="Proteomes" id="UP000663292">
    <property type="component" value="Chromosome"/>
</dbReference>
<keyword evidence="4" id="KW-1185">Reference proteome</keyword>
<proteinExistence type="predicted"/>
<dbReference type="Pfam" id="PF23420">
    <property type="entry name" value="DUF7108_C"/>
    <property type="match status" value="1"/>
</dbReference>